<dbReference type="EMBL" id="CAMXCT020002026">
    <property type="protein sequence ID" value="CAL1148432.1"/>
    <property type="molecule type" value="Genomic_DNA"/>
</dbReference>
<keyword evidence="3 9" id="KW-0813">Transport</keyword>
<evidence type="ECO:0000256" key="6">
    <source>
        <dbReference type="ARBA" id="ARBA00022989"/>
    </source>
</evidence>
<name>A0A9P1CMI7_9DINO</name>
<dbReference type="Proteomes" id="UP001152797">
    <property type="component" value="Unassembled WGS sequence"/>
</dbReference>
<dbReference type="SUPFAM" id="SSF103506">
    <property type="entry name" value="Mitochondrial carrier"/>
    <property type="match status" value="1"/>
</dbReference>
<evidence type="ECO:0000256" key="9">
    <source>
        <dbReference type="RuleBase" id="RU000488"/>
    </source>
</evidence>
<dbReference type="PANTHER" id="PTHR45618">
    <property type="entry name" value="MITOCHONDRIAL DICARBOXYLATE CARRIER-RELATED"/>
    <property type="match status" value="1"/>
</dbReference>
<dbReference type="InterPro" id="IPR023395">
    <property type="entry name" value="MCP_dom_sf"/>
</dbReference>
<evidence type="ECO:0000256" key="8">
    <source>
        <dbReference type="PROSITE-ProRule" id="PRU00282"/>
    </source>
</evidence>
<evidence type="ECO:0000313" key="10">
    <source>
        <dbReference type="EMBL" id="CAI3995057.1"/>
    </source>
</evidence>
<proteinExistence type="inferred from homology"/>
<reference evidence="10" key="1">
    <citation type="submission" date="2022-10" db="EMBL/GenBank/DDBJ databases">
        <authorList>
            <person name="Chen Y."/>
            <person name="Dougan E. K."/>
            <person name="Chan C."/>
            <person name="Rhodes N."/>
            <person name="Thang M."/>
        </authorList>
    </citation>
    <scope>NUCLEOTIDE SEQUENCE</scope>
</reference>
<organism evidence="10">
    <name type="scientific">Cladocopium goreaui</name>
    <dbReference type="NCBI Taxonomy" id="2562237"/>
    <lineage>
        <taxon>Eukaryota</taxon>
        <taxon>Sar</taxon>
        <taxon>Alveolata</taxon>
        <taxon>Dinophyceae</taxon>
        <taxon>Suessiales</taxon>
        <taxon>Symbiodiniaceae</taxon>
        <taxon>Cladocopium</taxon>
    </lineage>
</organism>
<dbReference type="OrthoDB" id="756301at2759"/>
<evidence type="ECO:0000256" key="5">
    <source>
        <dbReference type="ARBA" id="ARBA00022737"/>
    </source>
</evidence>
<dbReference type="PROSITE" id="PS50920">
    <property type="entry name" value="SOLCAR"/>
    <property type="match status" value="1"/>
</dbReference>
<evidence type="ECO:0000256" key="4">
    <source>
        <dbReference type="ARBA" id="ARBA00022692"/>
    </source>
</evidence>
<evidence type="ECO:0000313" key="11">
    <source>
        <dbReference type="EMBL" id="CAL4782369.1"/>
    </source>
</evidence>
<comment type="subcellular location">
    <subcellularLocation>
        <location evidence="1">Membrane</location>
        <topology evidence="1">Multi-pass membrane protein</topology>
    </subcellularLocation>
</comment>
<dbReference type="InterPro" id="IPR050391">
    <property type="entry name" value="Mito_Metabolite_Transporter"/>
</dbReference>
<evidence type="ECO:0000256" key="3">
    <source>
        <dbReference type="ARBA" id="ARBA00022448"/>
    </source>
</evidence>
<gene>
    <name evidence="10" type="ORF">C1SCF055_LOCUS21658</name>
</gene>
<keyword evidence="5" id="KW-0677">Repeat</keyword>
<evidence type="ECO:0000313" key="12">
    <source>
        <dbReference type="Proteomes" id="UP001152797"/>
    </source>
</evidence>
<evidence type="ECO:0000256" key="7">
    <source>
        <dbReference type="ARBA" id="ARBA00023136"/>
    </source>
</evidence>
<reference evidence="11 12" key="2">
    <citation type="submission" date="2024-05" db="EMBL/GenBank/DDBJ databases">
        <authorList>
            <person name="Chen Y."/>
            <person name="Shah S."/>
            <person name="Dougan E. K."/>
            <person name="Thang M."/>
            <person name="Chan C."/>
        </authorList>
    </citation>
    <scope>NUCLEOTIDE SEQUENCE [LARGE SCALE GENOMIC DNA]</scope>
</reference>
<dbReference type="GO" id="GO:0016020">
    <property type="term" value="C:membrane"/>
    <property type="evidence" value="ECO:0007669"/>
    <property type="project" value="UniProtKB-SubCell"/>
</dbReference>
<evidence type="ECO:0000256" key="1">
    <source>
        <dbReference type="ARBA" id="ARBA00004141"/>
    </source>
</evidence>
<keyword evidence="6" id="KW-1133">Transmembrane helix</keyword>
<dbReference type="EMBL" id="CAMXCT030002026">
    <property type="protein sequence ID" value="CAL4782369.1"/>
    <property type="molecule type" value="Genomic_DNA"/>
</dbReference>
<comment type="similarity">
    <text evidence="2 9">Belongs to the mitochondrial carrier (TC 2.A.29) family.</text>
</comment>
<dbReference type="Pfam" id="PF00153">
    <property type="entry name" value="Mito_carr"/>
    <property type="match status" value="2"/>
</dbReference>
<keyword evidence="7 8" id="KW-0472">Membrane</keyword>
<protein>
    <submittedName>
        <fullName evidence="10">Uncharacterized protein</fullName>
    </submittedName>
</protein>
<accession>A0A9P1CMI7</accession>
<dbReference type="EMBL" id="CAMXCT010002026">
    <property type="protein sequence ID" value="CAI3995057.1"/>
    <property type="molecule type" value="Genomic_DNA"/>
</dbReference>
<keyword evidence="4 8" id="KW-0812">Transmembrane</keyword>
<feature type="repeat" description="Solcar" evidence="8">
    <location>
        <begin position="8"/>
        <end position="93"/>
    </location>
</feature>
<keyword evidence="12" id="KW-1185">Reference proteome</keyword>
<comment type="caution">
    <text evidence="10">The sequence shown here is derived from an EMBL/GenBank/DDBJ whole genome shotgun (WGS) entry which is preliminary data.</text>
</comment>
<dbReference type="Gene3D" id="1.50.40.10">
    <property type="entry name" value="Mitochondrial carrier domain"/>
    <property type="match status" value="1"/>
</dbReference>
<sequence>MEGSSAGVRLLASAIGAGIAEATTLPTDVAKVRLQLQSSSLGELRYHGMVDCIMKVARVEGLRALWKGIVPALIRQVSYHSFTFVLYEPIRDMVSLVLGMEAARSNYLQRLLAAGTSAAIAIVLFNPTEVLKTQMQSSSGNVTMKEADSLERQTPTARQNRIMYVRTPVQHMTVCVAPAVRPPVVKPMQPPPPRWIYAAPLKQQRSALQSIPGPNTAPKVVAMRVGAPQAKKDAPLIEGRAPTKEGIETVKPSDFKALRERNQDTIIVVDLRGDDRAAGTIAGALPIPALS</sequence>
<dbReference type="InterPro" id="IPR018108">
    <property type="entry name" value="MCP_transmembrane"/>
</dbReference>
<evidence type="ECO:0000256" key="2">
    <source>
        <dbReference type="ARBA" id="ARBA00006375"/>
    </source>
</evidence>
<dbReference type="AlphaFoldDB" id="A0A9P1CMI7"/>